<evidence type="ECO:0000313" key="2">
    <source>
        <dbReference type="Proteomes" id="UP000315295"/>
    </source>
</evidence>
<organism evidence="1 2">
    <name type="scientific">Malus baccata</name>
    <name type="common">Siberian crab apple</name>
    <name type="synonym">Pyrus baccata</name>
    <dbReference type="NCBI Taxonomy" id="106549"/>
    <lineage>
        <taxon>Eukaryota</taxon>
        <taxon>Viridiplantae</taxon>
        <taxon>Streptophyta</taxon>
        <taxon>Embryophyta</taxon>
        <taxon>Tracheophyta</taxon>
        <taxon>Spermatophyta</taxon>
        <taxon>Magnoliopsida</taxon>
        <taxon>eudicotyledons</taxon>
        <taxon>Gunneridae</taxon>
        <taxon>Pentapetalae</taxon>
        <taxon>rosids</taxon>
        <taxon>fabids</taxon>
        <taxon>Rosales</taxon>
        <taxon>Rosaceae</taxon>
        <taxon>Amygdaloideae</taxon>
        <taxon>Maleae</taxon>
        <taxon>Malus</taxon>
    </lineage>
</organism>
<dbReference type="EMBL" id="VIEB01000254">
    <property type="protein sequence ID" value="TQD98327.1"/>
    <property type="molecule type" value="Genomic_DNA"/>
</dbReference>
<protein>
    <submittedName>
        <fullName evidence="1">Uncharacterized protein</fullName>
    </submittedName>
</protein>
<keyword evidence="2" id="KW-1185">Reference proteome</keyword>
<accession>A0A540MHT0</accession>
<name>A0A540MHT0_MALBA</name>
<evidence type="ECO:0000313" key="1">
    <source>
        <dbReference type="EMBL" id="TQD98327.1"/>
    </source>
</evidence>
<dbReference type="AlphaFoldDB" id="A0A540MHT0"/>
<dbReference type="Proteomes" id="UP000315295">
    <property type="component" value="Unassembled WGS sequence"/>
</dbReference>
<reference evidence="1 2" key="1">
    <citation type="journal article" date="2019" name="G3 (Bethesda)">
        <title>Sequencing of a Wild Apple (Malus baccata) Genome Unravels the Differences Between Cultivated and Wild Apple Species Regarding Disease Resistance and Cold Tolerance.</title>
        <authorList>
            <person name="Chen X."/>
        </authorList>
    </citation>
    <scope>NUCLEOTIDE SEQUENCE [LARGE SCALE GENOMIC DNA]</scope>
    <source>
        <strain evidence="2">cv. Shandingzi</strain>
        <tissue evidence="1">Leaves</tissue>
    </source>
</reference>
<sequence length="86" mass="9383">MRRRQATVPTSTSSPSVSNVGLIFAKGDLKEVSEEVGKYNAKRTSSEGTFDKACGLHPQGPFAKAYGMSGECIRRRSIIGYANIWQ</sequence>
<comment type="caution">
    <text evidence="1">The sequence shown here is derived from an EMBL/GenBank/DDBJ whole genome shotgun (WGS) entry which is preliminary data.</text>
</comment>
<proteinExistence type="predicted"/>
<gene>
    <name evidence="1" type="ORF">C1H46_016045</name>
</gene>